<feature type="compositionally biased region" description="Basic and acidic residues" evidence="1">
    <location>
        <begin position="108"/>
        <end position="122"/>
    </location>
</feature>
<dbReference type="HOGENOM" id="CLU_969815_0_0_1"/>
<evidence type="ECO:0000313" key="2">
    <source>
        <dbReference type="EMBL" id="CCF46764.1"/>
    </source>
</evidence>
<reference evidence="3" key="1">
    <citation type="journal article" date="2012" name="Nat. Genet.">
        <title>Lifestyle transitions in plant pathogenic Colletotrichum fungi deciphered by genome and transcriptome analyses.</title>
        <authorList>
            <person name="O'Connell R.J."/>
            <person name="Thon M.R."/>
            <person name="Hacquard S."/>
            <person name="Amyotte S.G."/>
            <person name="Kleemann J."/>
            <person name="Torres M.F."/>
            <person name="Damm U."/>
            <person name="Buiate E.A."/>
            <person name="Epstein L."/>
            <person name="Alkan N."/>
            <person name="Altmueller J."/>
            <person name="Alvarado-Balderrama L."/>
            <person name="Bauser C.A."/>
            <person name="Becker C."/>
            <person name="Birren B.W."/>
            <person name="Chen Z."/>
            <person name="Choi J."/>
            <person name="Crouch J.A."/>
            <person name="Duvick J.P."/>
            <person name="Farman M.A."/>
            <person name="Gan P."/>
            <person name="Heiman D."/>
            <person name="Henrissat B."/>
            <person name="Howard R.J."/>
            <person name="Kabbage M."/>
            <person name="Koch C."/>
            <person name="Kracher B."/>
            <person name="Kubo Y."/>
            <person name="Law A.D."/>
            <person name="Lebrun M.-H."/>
            <person name="Lee Y.-H."/>
            <person name="Miyara I."/>
            <person name="Moore N."/>
            <person name="Neumann U."/>
            <person name="Nordstroem K."/>
            <person name="Panaccione D.G."/>
            <person name="Panstruga R."/>
            <person name="Place M."/>
            <person name="Proctor R.H."/>
            <person name="Prusky D."/>
            <person name="Rech G."/>
            <person name="Reinhardt R."/>
            <person name="Rollins J.A."/>
            <person name="Rounsley S."/>
            <person name="Schardl C.L."/>
            <person name="Schwartz D.C."/>
            <person name="Shenoy N."/>
            <person name="Shirasu K."/>
            <person name="Sikhakolli U.R."/>
            <person name="Stueber K."/>
            <person name="Sukno S.A."/>
            <person name="Sweigard J.A."/>
            <person name="Takano Y."/>
            <person name="Takahara H."/>
            <person name="Trail F."/>
            <person name="van der Does H.C."/>
            <person name="Voll L.M."/>
            <person name="Will I."/>
            <person name="Young S."/>
            <person name="Zeng Q."/>
            <person name="Zhang J."/>
            <person name="Zhou S."/>
            <person name="Dickman M.B."/>
            <person name="Schulze-Lefert P."/>
            <person name="Ver Loren van Themaat E."/>
            <person name="Ma L.-J."/>
            <person name="Vaillancourt L.J."/>
        </authorList>
    </citation>
    <scope>NUCLEOTIDE SEQUENCE [LARGE SCALE GENOMIC DNA]</scope>
    <source>
        <strain evidence="3">IMI 349063</strain>
    </source>
</reference>
<feature type="region of interest" description="Disordered" evidence="1">
    <location>
        <begin position="54"/>
        <end position="122"/>
    </location>
</feature>
<dbReference type="AlphaFoldDB" id="H1W2Q1"/>
<evidence type="ECO:0000256" key="1">
    <source>
        <dbReference type="SAM" id="MobiDB-lite"/>
    </source>
</evidence>
<dbReference type="Proteomes" id="UP000007174">
    <property type="component" value="Unassembled WGS sequence"/>
</dbReference>
<proteinExistence type="predicted"/>
<feature type="compositionally biased region" description="Basic and acidic residues" evidence="1">
    <location>
        <begin position="54"/>
        <end position="65"/>
    </location>
</feature>
<protein>
    <submittedName>
        <fullName evidence="2">Uncharacterized protein</fullName>
    </submittedName>
</protein>
<evidence type="ECO:0000313" key="3">
    <source>
        <dbReference type="Proteomes" id="UP000007174"/>
    </source>
</evidence>
<name>H1W2Q1_COLHI</name>
<feature type="compositionally biased region" description="Basic and acidic residues" evidence="1">
    <location>
        <begin position="79"/>
        <end position="95"/>
    </location>
</feature>
<sequence length="287" mass="31834">MVMNVCSRPQDDDLFPCRVSPDVPRQSLSQSGCGRVELGQLLILVSFASCDKRREDEGSRGDAERNRHRKRGQKVGGVGRREAGQSFEVEHERRGQVRLVGGEQGEAVDGRRQDSSVDLDRDVGDNLAVGDVLSAGVRARQGSQKLERHKSRQHLNAQGRDGRRGADVVESGNEIDLDAGFVSVEPMLCGTRDAVFIMMHGQGRTYRRAMREQIERSEVVAIKVAEPAQCELESVRRRTCQQTHALGGNLWITTHMRHPAKVATSLQVSKLLEMPASSPRLHSLKKL</sequence>
<feature type="region of interest" description="Disordered" evidence="1">
    <location>
        <begin position="139"/>
        <end position="166"/>
    </location>
</feature>
<organism evidence="2 3">
    <name type="scientific">Colletotrichum higginsianum (strain IMI 349063)</name>
    <name type="common">Crucifer anthracnose fungus</name>
    <dbReference type="NCBI Taxonomy" id="759273"/>
    <lineage>
        <taxon>Eukaryota</taxon>
        <taxon>Fungi</taxon>
        <taxon>Dikarya</taxon>
        <taxon>Ascomycota</taxon>
        <taxon>Pezizomycotina</taxon>
        <taxon>Sordariomycetes</taxon>
        <taxon>Hypocreomycetidae</taxon>
        <taxon>Glomerellales</taxon>
        <taxon>Glomerellaceae</taxon>
        <taxon>Colletotrichum</taxon>
        <taxon>Colletotrichum destructivum species complex</taxon>
    </lineage>
</organism>
<dbReference type="EMBL" id="CACQ02009042">
    <property type="protein sequence ID" value="CCF46764.1"/>
    <property type="molecule type" value="Genomic_DNA"/>
</dbReference>
<accession>H1W2Q1</accession>
<gene>
    <name evidence="2" type="ORF">CH063_15413</name>
</gene>